<dbReference type="AlphaFoldDB" id="A0A392S847"/>
<protein>
    <submittedName>
        <fullName evidence="1">Uncharacterized protein</fullName>
    </submittedName>
</protein>
<proteinExistence type="predicted"/>
<evidence type="ECO:0000313" key="1">
    <source>
        <dbReference type="EMBL" id="MCI44577.1"/>
    </source>
</evidence>
<organism evidence="1 2">
    <name type="scientific">Trifolium medium</name>
    <dbReference type="NCBI Taxonomy" id="97028"/>
    <lineage>
        <taxon>Eukaryota</taxon>
        <taxon>Viridiplantae</taxon>
        <taxon>Streptophyta</taxon>
        <taxon>Embryophyta</taxon>
        <taxon>Tracheophyta</taxon>
        <taxon>Spermatophyta</taxon>
        <taxon>Magnoliopsida</taxon>
        <taxon>eudicotyledons</taxon>
        <taxon>Gunneridae</taxon>
        <taxon>Pentapetalae</taxon>
        <taxon>rosids</taxon>
        <taxon>fabids</taxon>
        <taxon>Fabales</taxon>
        <taxon>Fabaceae</taxon>
        <taxon>Papilionoideae</taxon>
        <taxon>50 kb inversion clade</taxon>
        <taxon>NPAAA clade</taxon>
        <taxon>Hologalegina</taxon>
        <taxon>IRL clade</taxon>
        <taxon>Trifolieae</taxon>
        <taxon>Trifolium</taxon>
    </lineage>
</organism>
<dbReference type="Proteomes" id="UP000265520">
    <property type="component" value="Unassembled WGS sequence"/>
</dbReference>
<accession>A0A392S847</accession>
<dbReference type="EMBL" id="LXQA010332612">
    <property type="protein sequence ID" value="MCI44577.1"/>
    <property type="molecule type" value="Genomic_DNA"/>
</dbReference>
<reference evidence="1 2" key="1">
    <citation type="journal article" date="2018" name="Front. Plant Sci.">
        <title>Red Clover (Trifolium pratense) and Zigzag Clover (T. medium) - A Picture of Genomic Similarities and Differences.</title>
        <authorList>
            <person name="Dluhosova J."/>
            <person name="Istvanek J."/>
            <person name="Nedelnik J."/>
            <person name="Repkova J."/>
        </authorList>
    </citation>
    <scope>NUCLEOTIDE SEQUENCE [LARGE SCALE GENOMIC DNA]</scope>
    <source>
        <strain evidence="2">cv. 10/8</strain>
        <tissue evidence="1">Leaf</tissue>
    </source>
</reference>
<sequence>VWSLATAVPRSVTAVPSKPEVLGVSEKPPTAVPMLLMVVAAPVEGN</sequence>
<keyword evidence="2" id="KW-1185">Reference proteome</keyword>
<evidence type="ECO:0000313" key="2">
    <source>
        <dbReference type="Proteomes" id="UP000265520"/>
    </source>
</evidence>
<feature type="non-terminal residue" evidence="1">
    <location>
        <position position="1"/>
    </location>
</feature>
<comment type="caution">
    <text evidence="1">The sequence shown here is derived from an EMBL/GenBank/DDBJ whole genome shotgun (WGS) entry which is preliminary data.</text>
</comment>
<name>A0A392S847_9FABA</name>